<organism evidence="2 3">
    <name type="scientific">Tetracentron sinense</name>
    <name type="common">Spur-leaf</name>
    <dbReference type="NCBI Taxonomy" id="13715"/>
    <lineage>
        <taxon>Eukaryota</taxon>
        <taxon>Viridiplantae</taxon>
        <taxon>Streptophyta</taxon>
        <taxon>Embryophyta</taxon>
        <taxon>Tracheophyta</taxon>
        <taxon>Spermatophyta</taxon>
        <taxon>Magnoliopsida</taxon>
        <taxon>Trochodendrales</taxon>
        <taxon>Trochodendraceae</taxon>
        <taxon>Tetracentron</taxon>
    </lineage>
</organism>
<proteinExistence type="predicted"/>
<dbReference type="Proteomes" id="UP000655225">
    <property type="component" value="Unassembled WGS sequence"/>
</dbReference>
<gene>
    <name evidence="2" type="ORF">HHK36_012821</name>
</gene>
<comment type="caution">
    <text evidence="2">The sequence shown here is derived from an EMBL/GenBank/DDBJ whole genome shotgun (WGS) entry which is preliminary data.</text>
</comment>
<evidence type="ECO:0000256" key="1">
    <source>
        <dbReference type="SAM" id="MobiDB-lite"/>
    </source>
</evidence>
<dbReference type="AlphaFoldDB" id="A0A834ZFZ4"/>
<evidence type="ECO:0000313" key="3">
    <source>
        <dbReference type="Proteomes" id="UP000655225"/>
    </source>
</evidence>
<accession>A0A834ZFZ4</accession>
<dbReference type="OrthoDB" id="670255at2759"/>
<reference evidence="2 3" key="1">
    <citation type="submission" date="2020-04" db="EMBL/GenBank/DDBJ databases">
        <title>Plant Genome Project.</title>
        <authorList>
            <person name="Zhang R.-G."/>
        </authorList>
    </citation>
    <scope>NUCLEOTIDE SEQUENCE [LARGE SCALE GENOMIC DNA]</scope>
    <source>
        <strain evidence="2">YNK0</strain>
        <tissue evidence="2">Leaf</tissue>
    </source>
</reference>
<feature type="region of interest" description="Disordered" evidence="1">
    <location>
        <begin position="83"/>
        <end position="116"/>
    </location>
</feature>
<keyword evidence="3" id="KW-1185">Reference proteome</keyword>
<feature type="compositionally biased region" description="Basic and acidic residues" evidence="1">
    <location>
        <begin position="95"/>
        <end position="116"/>
    </location>
</feature>
<protein>
    <submittedName>
        <fullName evidence="2">Uncharacterized protein</fullName>
    </submittedName>
</protein>
<dbReference type="EMBL" id="JABCRI010000008">
    <property type="protein sequence ID" value="KAF8401872.1"/>
    <property type="molecule type" value="Genomic_DNA"/>
</dbReference>
<evidence type="ECO:0000313" key="2">
    <source>
        <dbReference type="EMBL" id="KAF8401872.1"/>
    </source>
</evidence>
<name>A0A834ZFZ4_TETSI</name>
<sequence>MDYWNKAIKEEIFIENPSINSKMDSSFIHSPTSQFQFSPESSFGSPESFSWEDLVFNDQFLPFNENDSEEMLLLDVIVGAARDPSETHSSTSTPIKEEEVSSIAKEEPKKKEKVEESLRDMMKHGLEEGCSPVVALKKRHSMKRKSNTRKKNKGREVRIENAVVFEDLGADFLEELLSSSEITSPW</sequence>